<dbReference type="GO" id="GO:0005741">
    <property type="term" value="C:mitochondrial outer membrane"/>
    <property type="evidence" value="ECO:0007669"/>
    <property type="project" value="UniProtKB-SubCell"/>
</dbReference>
<evidence type="ECO:0000256" key="4">
    <source>
        <dbReference type="ARBA" id="ARBA00004374"/>
    </source>
</evidence>
<feature type="transmembrane region" description="Helical" evidence="42">
    <location>
        <begin position="141"/>
        <end position="160"/>
    </location>
</feature>
<evidence type="ECO:0000259" key="43">
    <source>
        <dbReference type="PROSITE" id="PS50893"/>
    </source>
</evidence>
<evidence type="ECO:0000256" key="12">
    <source>
        <dbReference type="ARBA" id="ARBA00022448"/>
    </source>
</evidence>
<comment type="catalytic activity">
    <reaction evidence="33">
        <text>heme b(in) + ATP + H2O = heme b(out) + ADP + phosphate + H(+)</text>
        <dbReference type="Rhea" id="RHEA:19261"/>
        <dbReference type="ChEBI" id="CHEBI:15377"/>
        <dbReference type="ChEBI" id="CHEBI:15378"/>
        <dbReference type="ChEBI" id="CHEBI:30616"/>
        <dbReference type="ChEBI" id="CHEBI:43474"/>
        <dbReference type="ChEBI" id="CHEBI:60344"/>
        <dbReference type="ChEBI" id="CHEBI:456216"/>
        <dbReference type="EC" id="7.6.2.5"/>
    </reaction>
    <physiologicalReaction direction="left-to-right" evidence="33">
        <dbReference type="Rhea" id="RHEA:19262"/>
    </physiologicalReaction>
</comment>
<evidence type="ECO:0000256" key="1">
    <source>
        <dbReference type="ARBA" id="ARBA00004146"/>
    </source>
</evidence>
<evidence type="ECO:0000256" key="9">
    <source>
        <dbReference type="ARBA" id="ARBA00004653"/>
    </source>
</evidence>
<evidence type="ECO:0000256" key="22">
    <source>
        <dbReference type="ARBA" id="ARBA00022989"/>
    </source>
</evidence>
<dbReference type="FunCoup" id="A0A0L0H4L0">
    <property type="interactions" value="67"/>
</dbReference>
<feature type="transmembrane region" description="Helical" evidence="42">
    <location>
        <begin position="286"/>
        <end position="311"/>
    </location>
</feature>
<comment type="catalytic activity">
    <reaction evidence="38">
        <text>uroporphyrin III(in) + ATP + H2O = uroporphyrin III(out) + ADP + phosphate + H(+)</text>
        <dbReference type="Rhea" id="RHEA:66776"/>
        <dbReference type="ChEBI" id="CHEBI:15377"/>
        <dbReference type="ChEBI" id="CHEBI:15378"/>
        <dbReference type="ChEBI" id="CHEBI:30616"/>
        <dbReference type="ChEBI" id="CHEBI:43474"/>
        <dbReference type="ChEBI" id="CHEBI:167479"/>
        <dbReference type="ChEBI" id="CHEBI:456216"/>
    </reaction>
    <physiologicalReaction direction="left-to-right" evidence="38">
        <dbReference type="Rhea" id="RHEA:66777"/>
    </physiologicalReaction>
</comment>
<keyword evidence="27" id="KW-0458">Lysosome</keyword>
<dbReference type="InterPro" id="IPR032410">
    <property type="entry name" value="ABCB6_N"/>
</dbReference>
<dbReference type="InterPro" id="IPR039421">
    <property type="entry name" value="Type_1_exporter"/>
</dbReference>
<evidence type="ECO:0000256" key="8">
    <source>
        <dbReference type="ARBA" id="ARBA00004651"/>
    </source>
</evidence>
<comment type="catalytic activity">
    <reaction evidence="39">
        <text>coproporphyrin III(in) + ATP + H2O = coproporphyrin III(out) + ADP + phosphate + H(+)</text>
        <dbReference type="Rhea" id="RHEA:66664"/>
        <dbReference type="ChEBI" id="CHEBI:15377"/>
        <dbReference type="ChEBI" id="CHEBI:15378"/>
        <dbReference type="ChEBI" id="CHEBI:30616"/>
        <dbReference type="ChEBI" id="CHEBI:43474"/>
        <dbReference type="ChEBI" id="CHEBI:131725"/>
        <dbReference type="ChEBI" id="CHEBI:456216"/>
    </reaction>
    <physiologicalReaction direction="left-to-right" evidence="39">
        <dbReference type="Rhea" id="RHEA:66665"/>
    </physiologicalReaction>
</comment>
<comment type="catalytic activity">
    <reaction evidence="36">
        <text>protoporphyrin IX(in) + ATP + H2O = protoporphyrin IX(out) + ADP + phosphate + H(+)</text>
        <dbReference type="Rhea" id="RHEA:61336"/>
        <dbReference type="ChEBI" id="CHEBI:15377"/>
        <dbReference type="ChEBI" id="CHEBI:15378"/>
        <dbReference type="ChEBI" id="CHEBI:30616"/>
        <dbReference type="ChEBI" id="CHEBI:43474"/>
        <dbReference type="ChEBI" id="CHEBI:57306"/>
        <dbReference type="ChEBI" id="CHEBI:456216"/>
    </reaction>
    <physiologicalReaction direction="left-to-right" evidence="36">
        <dbReference type="Rhea" id="RHEA:61337"/>
    </physiologicalReaction>
</comment>
<accession>A0A0L0H4L0</accession>
<evidence type="ECO:0000259" key="44">
    <source>
        <dbReference type="PROSITE" id="PS50929"/>
    </source>
</evidence>
<evidence type="ECO:0000256" key="5">
    <source>
        <dbReference type="ARBA" id="ARBA00004414"/>
    </source>
</evidence>
<evidence type="ECO:0000256" key="31">
    <source>
        <dbReference type="ARBA" id="ARBA00024439"/>
    </source>
</evidence>
<feature type="region of interest" description="Disordered" evidence="41">
    <location>
        <begin position="937"/>
        <end position="963"/>
    </location>
</feature>
<sequence length="963" mass="106619">MQTSPLSPSFVPAETSFCPGPYVLSGRIAPCLLDTITSAILLAFIVVAGSVWYFGVLRDARSSSGERQRLLQQDGQAAEQAERSHESHATRSLSSIIARIISPLVLLTFLINLGLDFYRATHPEVPTTIIQDLSARTVADVLASFAWLIASTFVFFAATLDRNEWHEMPRDRVPMPVKQFWILAFIVETVQLYQWIVAMTHPLDEVTMLDATLDITYFIIFVMRFALLLGLIITLLVGRMSPNQRASDVESVQTVPATNTPASTSTWQDTWRKVGKLMPFLWPKPLHLQFLVIFCFVLLALGRVVNVLVPLQYKRVVDDLTPNGETDPNKRRPYFCWGAILLYTAFRFLQGGVGLLSSLQYFLWIPVGQYTTREVSVRMLEHLHSLSLQFHINRKTGEVLRVMDRGTSSIGSLLSYLAFNILPVFVDIGLAVIVFLITFDWAIAMIVFVTMVLYIACTIWITEWRTKFRREMNDLDSASRAKAVDSLLNFETVKYYNNEAWEVNAYDEAIRRFQAADWKSSASLNVLNTAQNLVITLGLLTGLLLCGKRVADGQLTVGDFVAFLTYLLQLYQPLNWFGTYYRVIQQNFIDMEKMLDLFEEGKSIKDAPNARDLAVRQGGKIVFEDVAFAYDPRQPALKSVSFEAPPGKTVALVGPSGGGKSTIFRLLFRFYDLQSGSIKVDGQDIRNVKQASLRSHIGVVPQDTVLFNDTVRYNIRYGNINATDEEVVAAAKAAQIHDRIMSFPDGYETKVGERGLRLSGGEKQRIAIARTILKNPSIILLDEATSALDNTTERLIQDSLRTLSTNRTTLVIAHRLSTIVDADLILVLKDGQIVERGTHTDLLERGAEAVRRQAAKAAAGAINGALEDKGEGTYYIMWMRQLGEEKEKAAAAAAAAAAARDSAIGHGVGKRRGNGDTPAANVIPGGVMPVHGYHGAYQHGPNVGGNTGTASGAASPPAVKKQQ</sequence>
<evidence type="ECO:0000256" key="37">
    <source>
        <dbReference type="ARBA" id="ARBA00048455"/>
    </source>
</evidence>
<name>A0A0L0H4L0_SPIPD</name>
<dbReference type="Gene3D" id="3.40.50.300">
    <property type="entry name" value="P-loop containing nucleotide triphosphate hydrolases"/>
    <property type="match status" value="1"/>
</dbReference>
<dbReference type="OrthoDB" id="6500128at2759"/>
<evidence type="ECO:0000256" key="39">
    <source>
        <dbReference type="ARBA" id="ARBA00048636"/>
    </source>
</evidence>
<evidence type="ECO:0000256" key="21">
    <source>
        <dbReference type="ARBA" id="ARBA00022967"/>
    </source>
</evidence>
<dbReference type="STRING" id="645134.A0A0L0H4L0"/>
<feature type="transmembrane region" description="Helical" evidence="42">
    <location>
        <begin position="443"/>
        <end position="462"/>
    </location>
</feature>
<dbReference type="InterPro" id="IPR036640">
    <property type="entry name" value="ABC1_TM_sf"/>
</dbReference>
<evidence type="ECO:0000256" key="23">
    <source>
        <dbReference type="ARBA" id="ARBA00023034"/>
    </source>
</evidence>
<evidence type="ECO:0000256" key="13">
    <source>
        <dbReference type="ARBA" id="ARBA00022475"/>
    </source>
</evidence>
<dbReference type="GO" id="GO:0015439">
    <property type="term" value="F:ABC-type heme transporter activity"/>
    <property type="evidence" value="ECO:0007669"/>
    <property type="project" value="UniProtKB-EC"/>
</dbReference>
<dbReference type="SUPFAM" id="SSF52540">
    <property type="entry name" value="P-loop containing nucleoside triphosphate hydrolases"/>
    <property type="match status" value="1"/>
</dbReference>
<evidence type="ECO:0000256" key="36">
    <source>
        <dbReference type="ARBA" id="ARBA00048309"/>
    </source>
</evidence>
<reference evidence="45 46" key="1">
    <citation type="submission" date="2009-08" db="EMBL/GenBank/DDBJ databases">
        <title>The Genome Sequence of Spizellomyces punctatus strain DAOM BR117.</title>
        <authorList>
            <consortium name="The Broad Institute Genome Sequencing Platform"/>
            <person name="Russ C."/>
            <person name="Cuomo C."/>
            <person name="Shea T."/>
            <person name="Young S.K."/>
            <person name="Zeng Q."/>
            <person name="Koehrsen M."/>
            <person name="Haas B."/>
            <person name="Borodovsky M."/>
            <person name="Guigo R."/>
            <person name="Alvarado L."/>
            <person name="Berlin A."/>
            <person name="Bochicchio J."/>
            <person name="Borenstein D."/>
            <person name="Chapman S."/>
            <person name="Chen Z."/>
            <person name="Engels R."/>
            <person name="Freedman E."/>
            <person name="Gellesch M."/>
            <person name="Goldberg J."/>
            <person name="Griggs A."/>
            <person name="Gujja S."/>
            <person name="Heiman D."/>
            <person name="Hepburn T."/>
            <person name="Howarth C."/>
            <person name="Jen D."/>
            <person name="Larson L."/>
            <person name="Lewis B."/>
            <person name="Mehta T."/>
            <person name="Park D."/>
            <person name="Pearson M."/>
            <person name="Roberts A."/>
            <person name="Saif S."/>
            <person name="Shenoy N."/>
            <person name="Sisk P."/>
            <person name="Stolte C."/>
            <person name="Sykes S."/>
            <person name="Thomson T."/>
            <person name="Walk T."/>
            <person name="White J."/>
            <person name="Yandava C."/>
            <person name="Burger G."/>
            <person name="Gray M.W."/>
            <person name="Holland P.W.H."/>
            <person name="King N."/>
            <person name="Lang F.B.F."/>
            <person name="Roger A.J."/>
            <person name="Ruiz-Trillo I."/>
            <person name="Lander E."/>
            <person name="Nusbaum C."/>
        </authorList>
    </citation>
    <scope>NUCLEOTIDE SEQUENCE [LARGE SCALE GENOMIC DNA]</scope>
    <source>
        <strain evidence="45 46">DAOM BR117</strain>
    </source>
</reference>
<dbReference type="PROSITE" id="PS50929">
    <property type="entry name" value="ABC_TM1F"/>
    <property type="match status" value="1"/>
</dbReference>
<evidence type="ECO:0000256" key="29">
    <source>
        <dbReference type="ARBA" id="ARBA00024363"/>
    </source>
</evidence>
<dbReference type="PROSITE" id="PS50893">
    <property type="entry name" value="ABC_TRANSPORTER_2"/>
    <property type="match status" value="1"/>
</dbReference>
<evidence type="ECO:0000256" key="20">
    <source>
        <dbReference type="ARBA" id="ARBA00022840"/>
    </source>
</evidence>
<organism evidence="45 46">
    <name type="scientific">Spizellomyces punctatus (strain DAOM BR117)</name>
    <dbReference type="NCBI Taxonomy" id="645134"/>
    <lineage>
        <taxon>Eukaryota</taxon>
        <taxon>Fungi</taxon>
        <taxon>Fungi incertae sedis</taxon>
        <taxon>Chytridiomycota</taxon>
        <taxon>Chytridiomycota incertae sedis</taxon>
        <taxon>Chytridiomycetes</taxon>
        <taxon>Spizellomycetales</taxon>
        <taxon>Spizellomycetaceae</taxon>
        <taxon>Spizellomyces</taxon>
    </lineage>
</organism>
<keyword evidence="46" id="KW-1185">Reference proteome</keyword>
<keyword evidence="14" id="KW-0964">Secreted</keyword>
<keyword evidence="18" id="KW-1000">Mitochondrion outer membrane</keyword>
<evidence type="ECO:0000256" key="17">
    <source>
        <dbReference type="ARBA" id="ARBA00022753"/>
    </source>
</evidence>
<dbReference type="EMBL" id="KQ257468">
    <property type="protein sequence ID" value="KNC96450.1"/>
    <property type="molecule type" value="Genomic_DNA"/>
</dbReference>
<keyword evidence="13" id="KW-1003">Cell membrane</keyword>
<evidence type="ECO:0000256" key="2">
    <source>
        <dbReference type="ARBA" id="ARBA00004333"/>
    </source>
</evidence>
<protein>
    <recommendedName>
        <fullName evidence="31">ATP-binding cassette sub-family B member 6</fullName>
        <ecNumber evidence="30">7.6.2.5</ecNumber>
    </recommendedName>
    <alternativeName>
        <fullName evidence="32">ABC-type heme transporter ABCB6</fullName>
    </alternativeName>
</protein>
<keyword evidence="21" id="KW-1278">Translocase</keyword>
<evidence type="ECO:0000256" key="27">
    <source>
        <dbReference type="ARBA" id="ARBA00023228"/>
    </source>
</evidence>
<feature type="transmembrane region" description="Helical" evidence="42">
    <location>
        <begin position="413"/>
        <end position="437"/>
    </location>
</feature>
<keyword evidence="22 42" id="KW-1133">Transmembrane helix</keyword>
<evidence type="ECO:0000256" key="14">
    <source>
        <dbReference type="ARBA" id="ARBA00022525"/>
    </source>
</evidence>
<dbReference type="Pfam" id="PF00005">
    <property type="entry name" value="ABC_tran"/>
    <property type="match status" value="1"/>
</dbReference>
<evidence type="ECO:0000256" key="28">
    <source>
        <dbReference type="ARBA" id="ARBA00024320"/>
    </source>
</evidence>
<evidence type="ECO:0000256" key="35">
    <source>
        <dbReference type="ARBA" id="ARBA00047789"/>
    </source>
</evidence>
<evidence type="ECO:0000256" key="3">
    <source>
        <dbReference type="ARBA" id="ARBA00004337"/>
    </source>
</evidence>
<dbReference type="OMA" id="VTIYMAK"/>
<evidence type="ECO:0000256" key="10">
    <source>
        <dbReference type="ARBA" id="ARBA00004656"/>
    </source>
</evidence>
<evidence type="ECO:0000256" key="30">
    <source>
        <dbReference type="ARBA" id="ARBA00024385"/>
    </source>
</evidence>
<keyword evidence="17" id="KW-0967">Endosome</keyword>
<dbReference type="SMART" id="SM00382">
    <property type="entry name" value="AAA"/>
    <property type="match status" value="1"/>
</dbReference>
<evidence type="ECO:0000256" key="24">
    <source>
        <dbReference type="ARBA" id="ARBA00023128"/>
    </source>
</evidence>
<dbReference type="InParanoid" id="A0A0L0H4L0"/>
<dbReference type="GO" id="GO:0005774">
    <property type="term" value="C:vacuolar membrane"/>
    <property type="evidence" value="ECO:0007669"/>
    <property type="project" value="TreeGrafter"/>
</dbReference>
<keyword evidence="26" id="KW-1015">Disulfide bond</keyword>
<dbReference type="PROSITE" id="PS00211">
    <property type="entry name" value="ABC_TRANSPORTER_1"/>
    <property type="match status" value="1"/>
</dbReference>
<keyword evidence="19" id="KW-0256">Endoplasmic reticulum</keyword>
<dbReference type="GO" id="GO:0031901">
    <property type="term" value="C:early endosome membrane"/>
    <property type="evidence" value="ECO:0007669"/>
    <property type="project" value="UniProtKB-SubCell"/>
</dbReference>
<dbReference type="eggNOG" id="KOG0056">
    <property type="taxonomic scope" value="Eukaryota"/>
</dbReference>
<dbReference type="Gene3D" id="1.20.1560.10">
    <property type="entry name" value="ABC transporter type 1, transmembrane domain"/>
    <property type="match status" value="1"/>
</dbReference>
<feature type="domain" description="ABC transmembrane type-1" evidence="44">
    <location>
        <begin position="293"/>
        <end position="586"/>
    </location>
</feature>
<evidence type="ECO:0000256" key="40">
    <source>
        <dbReference type="ARBA" id="ARBA00049398"/>
    </source>
</evidence>
<dbReference type="EC" id="7.6.2.5" evidence="30"/>
<evidence type="ECO:0000256" key="25">
    <source>
        <dbReference type="ARBA" id="ARBA00023136"/>
    </source>
</evidence>
<evidence type="ECO:0000256" key="42">
    <source>
        <dbReference type="SAM" id="Phobius"/>
    </source>
</evidence>
<comment type="similarity">
    <text evidence="29">Belongs to the ABC transporter superfamily. ABCB family. Heavy Metal importer (TC 3.A.1.210) subfamily.</text>
</comment>
<keyword evidence="25 42" id="KW-0472">Membrane</keyword>
<proteinExistence type="inferred from homology"/>
<dbReference type="CDD" id="cd18581">
    <property type="entry name" value="ABC_6TM_ABCB6"/>
    <property type="match status" value="1"/>
</dbReference>
<evidence type="ECO:0000256" key="33">
    <source>
        <dbReference type="ARBA" id="ARBA00047649"/>
    </source>
</evidence>
<dbReference type="Pfam" id="PF00664">
    <property type="entry name" value="ABC_membrane"/>
    <property type="match status" value="1"/>
</dbReference>
<evidence type="ECO:0000256" key="26">
    <source>
        <dbReference type="ARBA" id="ARBA00023157"/>
    </source>
</evidence>
<keyword evidence="23" id="KW-0333">Golgi apparatus</keyword>
<comment type="catalytic activity">
    <reaction evidence="34">
        <text>coproporphyrinogen III(in) + ATP + H2O = coproporphyrinogen III(out) + ADP + phosphate + H(+)</text>
        <dbReference type="Rhea" id="RHEA:66680"/>
        <dbReference type="ChEBI" id="CHEBI:15377"/>
        <dbReference type="ChEBI" id="CHEBI:15378"/>
        <dbReference type="ChEBI" id="CHEBI:30616"/>
        <dbReference type="ChEBI" id="CHEBI:43474"/>
        <dbReference type="ChEBI" id="CHEBI:57309"/>
        <dbReference type="ChEBI" id="CHEBI:456216"/>
    </reaction>
    <physiologicalReaction direction="left-to-right" evidence="34">
        <dbReference type="Rhea" id="RHEA:66681"/>
    </physiologicalReaction>
</comment>
<evidence type="ECO:0000256" key="11">
    <source>
        <dbReference type="ARBA" id="ARBA00011738"/>
    </source>
</evidence>
<dbReference type="CDD" id="cd03253">
    <property type="entry name" value="ABCC_ATM1_transporter"/>
    <property type="match status" value="1"/>
</dbReference>
<evidence type="ECO:0000256" key="32">
    <source>
        <dbReference type="ARBA" id="ARBA00031413"/>
    </source>
</evidence>
<dbReference type="InterPro" id="IPR027417">
    <property type="entry name" value="P-loop_NTPase"/>
</dbReference>
<dbReference type="Proteomes" id="UP000053201">
    <property type="component" value="Unassembled WGS sequence"/>
</dbReference>
<dbReference type="VEuPathDB" id="FungiDB:SPPG_08042"/>
<feature type="transmembrane region" description="Helical" evidence="42">
    <location>
        <begin position="180"/>
        <end position="197"/>
    </location>
</feature>
<comment type="catalytic activity">
    <reaction evidence="35">
        <text>uroporphyrin I(in) + ATP + H2O = uroporphyrin I(out) + ADP + phosphate + H(+)</text>
        <dbReference type="Rhea" id="RHEA:66772"/>
        <dbReference type="ChEBI" id="CHEBI:15377"/>
        <dbReference type="ChEBI" id="CHEBI:15378"/>
        <dbReference type="ChEBI" id="CHEBI:30616"/>
        <dbReference type="ChEBI" id="CHEBI:43474"/>
        <dbReference type="ChEBI" id="CHEBI:167480"/>
        <dbReference type="ChEBI" id="CHEBI:456216"/>
    </reaction>
    <physiologicalReaction direction="left-to-right" evidence="35">
        <dbReference type="Rhea" id="RHEA:66773"/>
    </physiologicalReaction>
</comment>
<evidence type="ECO:0000256" key="7">
    <source>
        <dbReference type="ARBA" id="ARBA00004550"/>
    </source>
</evidence>
<feature type="domain" description="ABC transporter" evidence="43">
    <location>
        <begin position="621"/>
        <end position="855"/>
    </location>
</feature>
<feature type="transmembrane region" description="Helical" evidence="42">
    <location>
        <begin position="96"/>
        <end position="115"/>
    </location>
</feature>
<dbReference type="GeneID" id="27691221"/>
<keyword evidence="16" id="KW-0547">Nucleotide-binding</keyword>
<dbReference type="GO" id="GO:0032585">
    <property type="term" value="C:multivesicular body membrane"/>
    <property type="evidence" value="ECO:0007669"/>
    <property type="project" value="UniProtKB-SubCell"/>
</dbReference>
<dbReference type="SUPFAM" id="SSF90123">
    <property type="entry name" value="ABC transporter transmembrane region"/>
    <property type="match status" value="1"/>
</dbReference>
<feature type="transmembrane region" description="Helical" evidence="42">
    <location>
        <begin position="36"/>
        <end position="57"/>
    </location>
</feature>
<dbReference type="RefSeq" id="XP_016604490.1">
    <property type="nucleotide sequence ID" value="XM_016756194.1"/>
</dbReference>
<evidence type="ECO:0000256" key="34">
    <source>
        <dbReference type="ARBA" id="ARBA00047753"/>
    </source>
</evidence>
<comment type="subcellular location">
    <subcellularLocation>
        <location evidence="8">Cell membrane</location>
        <topology evidence="8">Multi-pass membrane protein</topology>
    </subcellularLocation>
    <subcellularLocation>
        <location evidence="1">Early endosome membrane</location>
    </subcellularLocation>
    <subcellularLocation>
        <location evidence="6">Endoplasmic reticulum membrane</location>
        <topology evidence="6">Multi-pass membrane protein</topology>
    </subcellularLocation>
    <subcellularLocation>
        <location evidence="3">Endosome membrane</location>
        <topology evidence="3">Multi-pass membrane protein</topology>
    </subcellularLocation>
    <subcellularLocation>
        <location evidence="2">Endosome</location>
        <location evidence="2">Multivesicular body membrane</location>
    </subcellularLocation>
    <subcellularLocation>
        <location evidence="9">Golgi apparatus membrane</location>
        <topology evidence="9">Multi-pass membrane protein</topology>
    </subcellularLocation>
    <subcellularLocation>
        <location evidence="5">Late endosome membrane</location>
    </subcellularLocation>
    <subcellularLocation>
        <location evidence="10">Lysosome membrane</location>
    </subcellularLocation>
    <subcellularLocation>
        <location evidence="28">Melanosome membrane</location>
    </subcellularLocation>
    <subcellularLocation>
        <location evidence="4">Mitochondrion outer membrane</location>
        <topology evidence="4">Multi-pass membrane protein</topology>
    </subcellularLocation>
    <subcellularLocation>
        <location evidence="7">Secreted</location>
        <location evidence="7">Extracellular exosome</location>
    </subcellularLocation>
</comment>
<evidence type="ECO:0000256" key="18">
    <source>
        <dbReference type="ARBA" id="ARBA00022787"/>
    </source>
</evidence>
<dbReference type="InterPro" id="IPR017871">
    <property type="entry name" value="ABC_transporter-like_CS"/>
</dbReference>
<dbReference type="InterPro" id="IPR003593">
    <property type="entry name" value="AAA+_ATPase"/>
</dbReference>
<evidence type="ECO:0000256" key="16">
    <source>
        <dbReference type="ARBA" id="ARBA00022741"/>
    </source>
</evidence>
<dbReference type="GO" id="GO:0016887">
    <property type="term" value="F:ATP hydrolysis activity"/>
    <property type="evidence" value="ECO:0007669"/>
    <property type="project" value="InterPro"/>
</dbReference>
<keyword evidence="20" id="KW-0067">ATP-binding</keyword>
<dbReference type="GO" id="GO:0000139">
    <property type="term" value="C:Golgi membrane"/>
    <property type="evidence" value="ECO:0007669"/>
    <property type="project" value="UniProtKB-SubCell"/>
</dbReference>
<dbReference type="FunFam" id="3.40.50.300:FF:000186">
    <property type="entry name" value="ATP-binding cassette sub-family B member 7, mitochondrial"/>
    <property type="match status" value="1"/>
</dbReference>
<dbReference type="GO" id="GO:0005576">
    <property type="term" value="C:extracellular region"/>
    <property type="evidence" value="ECO:0007669"/>
    <property type="project" value="UniProtKB-SubCell"/>
</dbReference>
<keyword evidence="15 42" id="KW-0812">Transmembrane</keyword>
<keyword evidence="24" id="KW-0496">Mitochondrion</keyword>
<evidence type="ECO:0000256" key="38">
    <source>
        <dbReference type="ARBA" id="ARBA00048510"/>
    </source>
</evidence>
<evidence type="ECO:0000256" key="19">
    <source>
        <dbReference type="ARBA" id="ARBA00022824"/>
    </source>
</evidence>
<evidence type="ECO:0000256" key="15">
    <source>
        <dbReference type="ARBA" id="ARBA00022692"/>
    </source>
</evidence>
<feature type="transmembrane region" description="Helical" evidence="42">
    <location>
        <begin position="217"/>
        <end position="237"/>
    </location>
</feature>
<dbReference type="PANTHER" id="PTHR24221">
    <property type="entry name" value="ATP-BINDING CASSETTE SUB-FAMILY B"/>
    <property type="match status" value="1"/>
</dbReference>
<gene>
    <name evidence="45" type="ORF">SPPG_08042</name>
</gene>
<evidence type="ECO:0000313" key="45">
    <source>
        <dbReference type="EMBL" id="KNC96450.1"/>
    </source>
</evidence>
<dbReference type="GO" id="GO:0005789">
    <property type="term" value="C:endoplasmic reticulum membrane"/>
    <property type="evidence" value="ECO:0007669"/>
    <property type="project" value="UniProtKB-SubCell"/>
</dbReference>
<dbReference type="InterPro" id="IPR011527">
    <property type="entry name" value="ABC1_TM_dom"/>
</dbReference>
<evidence type="ECO:0000313" key="46">
    <source>
        <dbReference type="Proteomes" id="UP000053201"/>
    </source>
</evidence>
<dbReference type="Pfam" id="PF16185">
    <property type="entry name" value="MTABC_N"/>
    <property type="match status" value="1"/>
</dbReference>
<comment type="catalytic activity">
    <reaction evidence="40">
        <text>coproporphyrin I(in) + ATP + H2O = coproporphyrin I(out) + ADP + phosphate + H(+)</text>
        <dbReference type="Rhea" id="RHEA:66768"/>
        <dbReference type="ChEBI" id="CHEBI:15377"/>
        <dbReference type="ChEBI" id="CHEBI:15378"/>
        <dbReference type="ChEBI" id="CHEBI:30616"/>
        <dbReference type="ChEBI" id="CHEBI:43474"/>
        <dbReference type="ChEBI" id="CHEBI:167478"/>
        <dbReference type="ChEBI" id="CHEBI:456216"/>
    </reaction>
    <physiologicalReaction direction="left-to-right" evidence="40">
        <dbReference type="Rhea" id="RHEA:66769"/>
    </physiologicalReaction>
</comment>
<keyword evidence="12" id="KW-0813">Transport</keyword>
<dbReference type="GO" id="GO:0005524">
    <property type="term" value="F:ATP binding"/>
    <property type="evidence" value="ECO:0007669"/>
    <property type="project" value="UniProtKB-KW"/>
</dbReference>
<evidence type="ECO:0000256" key="41">
    <source>
        <dbReference type="SAM" id="MobiDB-lite"/>
    </source>
</evidence>
<dbReference type="PANTHER" id="PTHR24221:SF654">
    <property type="entry name" value="ATP-BINDING CASSETTE SUB-FAMILY B MEMBER 6"/>
    <property type="match status" value="1"/>
</dbReference>
<dbReference type="AlphaFoldDB" id="A0A0L0H4L0"/>
<evidence type="ECO:0000256" key="6">
    <source>
        <dbReference type="ARBA" id="ARBA00004477"/>
    </source>
</evidence>
<comment type="catalytic activity">
    <reaction evidence="37">
        <text>pheophorbide a(in) + ATP + H2O = pheophorbide a(out) + ADP + phosphate + H(+)</text>
        <dbReference type="Rhea" id="RHEA:61360"/>
        <dbReference type="ChEBI" id="CHEBI:15377"/>
        <dbReference type="ChEBI" id="CHEBI:15378"/>
        <dbReference type="ChEBI" id="CHEBI:30616"/>
        <dbReference type="ChEBI" id="CHEBI:43474"/>
        <dbReference type="ChEBI" id="CHEBI:58687"/>
        <dbReference type="ChEBI" id="CHEBI:456216"/>
    </reaction>
    <physiologicalReaction direction="left-to-right" evidence="37">
        <dbReference type="Rhea" id="RHEA:61361"/>
    </physiologicalReaction>
</comment>
<dbReference type="InterPro" id="IPR003439">
    <property type="entry name" value="ABC_transporter-like_ATP-bd"/>
</dbReference>
<comment type="subunit">
    <text evidence="11">Homodimer.</text>
</comment>
<dbReference type="GO" id="GO:0005886">
    <property type="term" value="C:plasma membrane"/>
    <property type="evidence" value="ECO:0007669"/>
    <property type="project" value="UniProtKB-SubCell"/>
</dbReference>